<dbReference type="EMBL" id="BDSP01000073">
    <property type="protein sequence ID" value="GAX13782.1"/>
    <property type="molecule type" value="Genomic_DNA"/>
</dbReference>
<sequence length="95" mass="10494">MSVEYSTSAVRYNPSMEGHVFKPTPERMSPTNEILSLMSMSLEEKVTIEDRNMDALGFSKDSVEVTLCTFRWSAGNSAFSCFSRGIASSFSTDSS</sequence>
<accession>A0A1Z5JIW7</accession>
<keyword evidence="2" id="KW-1185">Reference proteome</keyword>
<evidence type="ECO:0000313" key="1">
    <source>
        <dbReference type="EMBL" id="GAX13782.1"/>
    </source>
</evidence>
<dbReference type="AlphaFoldDB" id="A0A1Z5JIW7"/>
<dbReference type="Proteomes" id="UP000198406">
    <property type="component" value="Unassembled WGS sequence"/>
</dbReference>
<proteinExistence type="predicted"/>
<dbReference type="InParanoid" id="A0A1Z5JIW7"/>
<protein>
    <submittedName>
        <fullName evidence="1">Uncharacterized protein</fullName>
    </submittedName>
</protein>
<gene>
    <name evidence="1" type="ORF">FisN_30Lu090</name>
</gene>
<evidence type="ECO:0000313" key="2">
    <source>
        <dbReference type="Proteomes" id="UP000198406"/>
    </source>
</evidence>
<reference evidence="1 2" key="1">
    <citation type="journal article" date="2015" name="Plant Cell">
        <title>Oil accumulation by the oleaginous diatom Fistulifera solaris as revealed by the genome and transcriptome.</title>
        <authorList>
            <person name="Tanaka T."/>
            <person name="Maeda Y."/>
            <person name="Veluchamy A."/>
            <person name="Tanaka M."/>
            <person name="Abida H."/>
            <person name="Marechal E."/>
            <person name="Bowler C."/>
            <person name="Muto M."/>
            <person name="Sunaga Y."/>
            <person name="Tanaka M."/>
            <person name="Yoshino T."/>
            <person name="Taniguchi T."/>
            <person name="Fukuda Y."/>
            <person name="Nemoto M."/>
            <person name="Matsumoto M."/>
            <person name="Wong P.S."/>
            <person name="Aburatani S."/>
            <person name="Fujibuchi W."/>
        </authorList>
    </citation>
    <scope>NUCLEOTIDE SEQUENCE [LARGE SCALE GENOMIC DNA]</scope>
    <source>
        <strain evidence="1 2">JPCC DA0580</strain>
    </source>
</reference>
<comment type="caution">
    <text evidence="1">The sequence shown here is derived from an EMBL/GenBank/DDBJ whole genome shotgun (WGS) entry which is preliminary data.</text>
</comment>
<name>A0A1Z5JIW7_FISSO</name>
<organism evidence="1 2">
    <name type="scientific">Fistulifera solaris</name>
    <name type="common">Oleaginous diatom</name>
    <dbReference type="NCBI Taxonomy" id="1519565"/>
    <lineage>
        <taxon>Eukaryota</taxon>
        <taxon>Sar</taxon>
        <taxon>Stramenopiles</taxon>
        <taxon>Ochrophyta</taxon>
        <taxon>Bacillariophyta</taxon>
        <taxon>Bacillariophyceae</taxon>
        <taxon>Bacillariophycidae</taxon>
        <taxon>Naviculales</taxon>
        <taxon>Naviculaceae</taxon>
        <taxon>Fistulifera</taxon>
    </lineage>
</organism>